<dbReference type="GO" id="GO:0051276">
    <property type="term" value="P:chromosome organization"/>
    <property type="evidence" value="ECO:0007669"/>
    <property type="project" value="InterPro"/>
</dbReference>
<protein>
    <recommendedName>
        <fullName evidence="2">Terminase small subunit</fullName>
    </recommendedName>
</protein>
<dbReference type="AlphaFoldDB" id="A0A645GLM1"/>
<proteinExistence type="predicted"/>
<evidence type="ECO:0000313" key="1">
    <source>
        <dbReference type="EMBL" id="MPN27615.1"/>
    </source>
</evidence>
<evidence type="ECO:0008006" key="2">
    <source>
        <dbReference type="Google" id="ProtNLM"/>
    </source>
</evidence>
<sequence length="156" mass="17799">MRKKLTGAEQDRFCREFLLSMDPNRAAKSVGREDGYALLRLEEVAERLKWMRRIELPTRQDVLRRLGQMAFGRVSDVAKLANREMLESGDLNLSDVAELKITDKGTEMKLIDRIQALETLWDLLDENGEDGMEQFLQALKTEDEKEGPKCGGNAVL</sequence>
<comment type="caution">
    <text evidence="1">The sequence shown here is derived from an EMBL/GenBank/DDBJ whole genome shotgun (WGS) entry which is preliminary data.</text>
</comment>
<dbReference type="InterPro" id="IPR005335">
    <property type="entry name" value="Terminase_ssu"/>
</dbReference>
<dbReference type="Pfam" id="PF03592">
    <property type="entry name" value="Terminase_2"/>
    <property type="match status" value="1"/>
</dbReference>
<dbReference type="EMBL" id="VSSQ01077593">
    <property type="protein sequence ID" value="MPN27615.1"/>
    <property type="molecule type" value="Genomic_DNA"/>
</dbReference>
<organism evidence="1">
    <name type="scientific">bioreactor metagenome</name>
    <dbReference type="NCBI Taxonomy" id="1076179"/>
    <lineage>
        <taxon>unclassified sequences</taxon>
        <taxon>metagenomes</taxon>
        <taxon>ecological metagenomes</taxon>
    </lineage>
</organism>
<gene>
    <name evidence="1" type="ORF">SDC9_175049</name>
</gene>
<name>A0A645GLM1_9ZZZZ</name>
<accession>A0A645GLM1</accession>
<reference evidence="1" key="1">
    <citation type="submission" date="2019-08" db="EMBL/GenBank/DDBJ databases">
        <authorList>
            <person name="Kucharzyk K."/>
            <person name="Murdoch R.W."/>
            <person name="Higgins S."/>
            <person name="Loffler F."/>
        </authorList>
    </citation>
    <scope>NUCLEOTIDE SEQUENCE</scope>
</reference>